<proteinExistence type="predicted"/>
<name>A0A1X1YVV7_9MYCO</name>
<organism evidence="1 2">
    <name type="scientific">Mycobacterium nebraskense</name>
    <dbReference type="NCBI Taxonomy" id="244292"/>
    <lineage>
        <taxon>Bacteria</taxon>
        <taxon>Bacillati</taxon>
        <taxon>Actinomycetota</taxon>
        <taxon>Actinomycetes</taxon>
        <taxon>Mycobacteriales</taxon>
        <taxon>Mycobacteriaceae</taxon>
        <taxon>Mycobacterium</taxon>
    </lineage>
</organism>
<gene>
    <name evidence="1" type="ORF">AWC17_17370</name>
</gene>
<accession>A0A1X1YVV7</accession>
<protein>
    <submittedName>
        <fullName evidence="1">Uncharacterized protein</fullName>
    </submittedName>
</protein>
<evidence type="ECO:0000313" key="1">
    <source>
        <dbReference type="EMBL" id="ORW15218.1"/>
    </source>
</evidence>
<evidence type="ECO:0000313" key="2">
    <source>
        <dbReference type="Proteomes" id="UP000193781"/>
    </source>
</evidence>
<dbReference type="EMBL" id="LQPH01000173">
    <property type="protein sequence ID" value="ORW15218.1"/>
    <property type="molecule type" value="Genomic_DNA"/>
</dbReference>
<reference evidence="1 2" key="1">
    <citation type="submission" date="2016-01" db="EMBL/GenBank/DDBJ databases">
        <title>The new phylogeny of the genus Mycobacterium.</title>
        <authorList>
            <person name="Tarcisio F."/>
            <person name="Conor M."/>
            <person name="Antonella G."/>
            <person name="Elisabetta G."/>
            <person name="Giulia F.S."/>
            <person name="Sara T."/>
            <person name="Anna F."/>
            <person name="Clotilde B."/>
            <person name="Roberto B."/>
            <person name="Veronica D.S."/>
            <person name="Fabio R."/>
            <person name="Monica P."/>
            <person name="Olivier J."/>
            <person name="Enrico T."/>
            <person name="Nicola S."/>
        </authorList>
    </citation>
    <scope>NUCLEOTIDE SEQUENCE [LARGE SCALE GENOMIC DNA]</scope>
    <source>
        <strain evidence="1 2">DSM 44803</strain>
    </source>
</reference>
<dbReference type="Proteomes" id="UP000193781">
    <property type="component" value="Unassembled WGS sequence"/>
</dbReference>
<keyword evidence="2" id="KW-1185">Reference proteome</keyword>
<sequence>MGITAGAGRAEDPACAAVVGEWADTNFVGVAVDTGIAGAAAAGAVSTCAGADTSGLTGAGAGAAGCVAAGA</sequence>
<comment type="caution">
    <text evidence="1">The sequence shown here is derived from an EMBL/GenBank/DDBJ whole genome shotgun (WGS) entry which is preliminary data.</text>
</comment>
<dbReference type="AlphaFoldDB" id="A0A1X1YVV7"/>